<reference evidence="2 3" key="1">
    <citation type="submission" date="2019-01" db="EMBL/GenBank/DDBJ databases">
        <title>Ktedonosporobacter rubrisoli SCAWS-G2.</title>
        <authorList>
            <person name="Huang Y."/>
            <person name="Yan B."/>
        </authorList>
    </citation>
    <scope>NUCLEOTIDE SEQUENCE [LARGE SCALE GENOMIC DNA]</scope>
    <source>
        <strain evidence="2 3">SCAWS-G2</strain>
    </source>
</reference>
<dbReference type="SMART" id="SM01092">
    <property type="entry name" value="CO_deh_flav_C"/>
    <property type="match status" value="1"/>
</dbReference>
<dbReference type="SUPFAM" id="SSF55447">
    <property type="entry name" value="CO dehydrogenase flavoprotein C-terminal domain-like"/>
    <property type="match status" value="1"/>
</dbReference>
<dbReference type="InterPro" id="IPR016166">
    <property type="entry name" value="FAD-bd_PCMH"/>
</dbReference>
<organism evidence="2 3">
    <name type="scientific">Ktedonosporobacter rubrisoli</name>
    <dbReference type="NCBI Taxonomy" id="2509675"/>
    <lineage>
        <taxon>Bacteria</taxon>
        <taxon>Bacillati</taxon>
        <taxon>Chloroflexota</taxon>
        <taxon>Ktedonobacteria</taxon>
        <taxon>Ktedonobacterales</taxon>
        <taxon>Ktedonosporobacteraceae</taxon>
        <taxon>Ktedonosporobacter</taxon>
    </lineage>
</organism>
<dbReference type="KEGG" id="kbs:EPA93_39795"/>
<dbReference type="GO" id="GO:0016491">
    <property type="term" value="F:oxidoreductase activity"/>
    <property type="evidence" value="ECO:0007669"/>
    <property type="project" value="InterPro"/>
</dbReference>
<dbReference type="InterPro" id="IPR002346">
    <property type="entry name" value="Mopterin_DH_FAD-bd"/>
</dbReference>
<gene>
    <name evidence="2" type="ORF">EPA93_39795</name>
</gene>
<dbReference type="InterPro" id="IPR016169">
    <property type="entry name" value="FAD-bd_PCMH_sub2"/>
</dbReference>
<evidence type="ECO:0000313" key="2">
    <source>
        <dbReference type="EMBL" id="QBD81792.1"/>
    </source>
</evidence>
<accession>A0A4P6K1Q1</accession>
<dbReference type="Pfam" id="PF00941">
    <property type="entry name" value="FAD_binding_5"/>
    <property type="match status" value="1"/>
</dbReference>
<dbReference type="SUPFAM" id="SSF56176">
    <property type="entry name" value="FAD-binding/transporter-associated domain-like"/>
    <property type="match status" value="1"/>
</dbReference>
<sequence>MLLNLVEYHWAEHIDDALLLLGRLDIKTVALAGGTYLLGQQDDSIQAVVDLRDLGLAYVTEDTRSLHIGAMTTLQSIADEPLLQEFAGGVLAQTALASSSSRLIRNCATIGGTLGTGTASQADLLTALVALEAEVVVRSGSKTQVNLSGGTLEYPGLALSGVIYKGKHERRISCATFNLERRPNELIVEIIIPYNKANNGASFARVGRTSTDAALLNAVAQVETQEGVYKHVCLAFGGVNMEPRRLATLERYLEGQPADNQHLLAALQASIAEFHPPTDFRVSGSYRRVSGINLAYHVLEEATNLAQRRGMVPSGKGV</sequence>
<dbReference type="PANTHER" id="PTHR42659:SF9">
    <property type="entry name" value="XANTHINE DEHYDROGENASE FAD-BINDING SUBUNIT XDHB-RELATED"/>
    <property type="match status" value="1"/>
</dbReference>
<dbReference type="PROSITE" id="PS51387">
    <property type="entry name" value="FAD_PCMH"/>
    <property type="match status" value="1"/>
</dbReference>
<dbReference type="InterPro" id="IPR036318">
    <property type="entry name" value="FAD-bd_PCMH-like_sf"/>
</dbReference>
<dbReference type="GO" id="GO:0071949">
    <property type="term" value="F:FAD binding"/>
    <property type="evidence" value="ECO:0007669"/>
    <property type="project" value="InterPro"/>
</dbReference>
<dbReference type="InterPro" id="IPR005107">
    <property type="entry name" value="CO_DH_flav_C"/>
</dbReference>
<dbReference type="Proteomes" id="UP000290365">
    <property type="component" value="Chromosome"/>
</dbReference>
<dbReference type="RefSeq" id="WP_129892853.1">
    <property type="nucleotide sequence ID" value="NZ_CP035758.1"/>
</dbReference>
<dbReference type="Pfam" id="PF03450">
    <property type="entry name" value="CO_deh_flav_C"/>
    <property type="match status" value="1"/>
</dbReference>
<protein>
    <recommendedName>
        <fullName evidence="1">FAD-binding PCMH-type domain-containing protein</fullName>
    </recommendedName>
</protein>
<dbReference type="OrthoDB" id="150883at2"/>
<keyword evidence="3" id="KW-1185">Reference proteome</keyword>
<proteinExistence type="predicted"/>
<evidence type="ECO:0000313" key="3">
    <source>
        <dbReference type="Proteomes" id="UP000290365"/>
    </source>
</evidence>
<dbReference type="EMBL" id="CP035758">
    <property type="protein sequence ID" value="QBD81792.1"/>
    <property type="molecule type" value="Genomic_DNA"/>
</dbReference>
<dbReference type="InterPro" id="IPR051312">
    <property type="entry name" value="Diverse_Substr_Oxidored"/>
</dbReference>
<name>A0A4P6K1Q1_KTERU</name>
<dbReference type="Gene3D" id="3.30.465.10">
    <property type="match status" value="1"/>
</dbReference>
<evidence type="ECO:0000259" key="1">
    <source>
        <dbReference type="PROSITE" id="PS51387"/>
    </source>
</evidence>
<dbReference type="PANTHER" id="PTHR42659">
    <property type="entry name" value="XANTHINE DEHYDROGENASE SUBUNIT C-RELATED"/>
    <property type="match status" value="1"/>
</dbReference>
<dbReference type="Gene3D" id="3.30.390.50">
    <property type="entry name" value="CO dehydrogenase flavoprotein, C-terminal domain"/>
    <property type="match status" value="1"/>
</dbReference>
<dbReference type="InterPro" id="IPR036683">
    <property type="entry name" value="CO_DH_flav_C_dom_sf"/>
</dbReference>
<dbReference type="AlphaFoldDB" id="A0A4P6K1Q1"/>
<feature type="domain" description="FAD-binding PCMH-type" evidence="1">
    <location>
        <begin position="1"/>
        <end position="197"/>
    </location>
</feature>